<evidence type="ECO:0000313" key="2">
    <source>
        <dbReference type="EMBL" id="WLQ62014.1"/>
    </source>
</evidence>
<evidence type="ECO:0008006" key="4">
    <source>
        <dbReference type="Google" id="ProtNLM"/>
    </source>
</evidence>
<reference evidence="2 3" key="1">
    <citation type="submission" date="2023-03" db="EMBL/GenBank/DDBJ databases">
        <title>Isolation and description of six Streptomyces strains from soil environments, able to metabolize different microbial glucans.</title>
        <authorList>
            <person name="Widen T."/>
            <person name="Larsbrink J."/>
        </authorList>
    </citation>
    <scope>NUCLEOTIDE SEQUENCE [LARGE SCALE GENOMIC DNA]</scope>
    <source>
        <strain evidence="2 3">Alt2</strain>
        <plasmid evidence="2 3">unnamed1</plasmid>
    </source>
</reference>
<sequence>MKITVEGASEEFAEKVLALAAQQGAELHVVRVGWTVDRAERYLLSLPAGARRFAEMVIVDGEGYIEADQLRAVLGKLNGPTVALSRAIPRGVKAGSWPEGTPAPIRPVSNPNNPSWHENIAYRMDTEIVPVFREALTRITQKQQQAARDAGLHPGGAGKTTMFLSSTNTTDSHTTDQ</sequence>
<name>A0ABY9J4T0_9ACTN</name>
<dbReference type="EMBL" id="CP120989">
    <property type="protein sequence ID" value="WLQ62014.1"/>
    <property type="molecule type" value="Genomic_DNA"/>
</dbReference>
<proteinExistence type="predicted"/>
<feature type="region of interest" description="Disordered" evidence="1">
    <location>
        <begin position="140"/>
        <end position="177"/>
    </location>
</feature>
<keyword evidence="2" id="KW-0614">Plasmid</keyword>
<dbReference type="RefSeq" id="WP_306106369.1">
    <property type="nucleotide sequence ID" value="NZ_CP120989.1"/>
</dbReference>
<gene>
    <name evidence="2" type="ORF">P8A19_41815</name>
</gene>
<dbReference type="Proteomes" id="UP001235744">
    <property type="component" value="Plasmid unnamed1"/>
</dbReference>
<feature type="compositionally biased region" description="Low complexity" evidence="1">
    <location>
        <begin position="165"/>
        <end position="177"/>
    </location>
</feature>
<organism evidence="2 3">
    <name type="scientific">Streptomyces poriferorum</name>
    <dbReference type="NCBI Taxonomy" id="2798799"/>
    <lineage>
        <taxon>Bacteria</taxon>
        <taxon>Bacillati</taxon>
        <taxon>Actinomycetota</taxon>
        <taxon>Actinomycetes</taxon>
        <taxon>Kitasatosporales</taxon>
        <taxon>Streptomycetaceae</taxon>
        <taxon>Streptomyces</taxon>
    </lineage>
</organism>
<evidence type="ECO:0000256" key="1">
    <source>
        <dbReference type="SAM" id="MobiDB-lite"/>
    </source>
</evidence>
<evidence type="ECO:0000313" key="3">
    <source>
        <dbReference type="Proteomes" id="UP001235744"/>
    </source>
</evidence>
<keyword evidence="3" id="KW-1185">Reference proteome</keyword>
<protein>
    <recommendedName>
        <fullName evidence="4">EF-hand domain-containing protein</fullName>
    </recommendedName>
</protein>
<accession>A0ABY9J4T0</accession>
<geneLocation type="plasmid" evidence="2 3">
    <name>unnamed1</name>
</geneLocation>